<dbReference type="GO" id="GO:0034220">
    <property type="term" value="P:monoatomic ion transmembrane transport"/>
    <property type="evidence" value="ECO:0007669"/>
    <property type="project" value="UniProtKB-KW"/>
</dbReference>
<feature type="transmembrane region" description="Helical" evidence="2">
    <location>
        <begin position="15"/>
        <end position="37"/>
    </location>
</feature>
<protein>
    <submittedName>
        <fullName evidence="4">Potassium channel family protein</fullName>
    </submittedName>
</protein>
<dbReference type="SUPFAM" id="SSF81324">
    <property type="entry name" value="Voltage-gated potassium channels"/>
    <property type="match status" value="1"/>
</dbReference>
<dbReference type="InterPro" id="IPR036291">
    <property type="entry name" value="NAD(P)-bd_dom_sf"/>
</dbReference>
<organism evidence="4 5">
    <name type="scientific">Ornithinibacillus salinisoli</name>
    <dbReference type="NCBI Taxonomy" id="1848459"/>
    <lineage>
        <taxon>Bacteria</taxon>
        <taxon>Bacillati</taxon>
        <taxon>Bacillota</taxon>
        <taxon>Bacilli</taxon>
        <taxon>Bacillales</taxon>
        <taxon>Bacillaceae</taxon>
        <taxon>Ornithinibacillus</taxon>
    </lineage>
</organism>
<evidence type="ECO:0000256" key="1">
    <source>
        <dbReference type="ARBA" id="ARBA00004651"/>
    </source>
</evidence>
<comment type="caution">
    <text evidence="4">The sequence shown here is derived from an EMBL/GenBank/DDBJ whole genome shotgun (WGS) entry which is preliminary data.</text>
</comment>
<keyword evidence="4" id="KW-0813">Transport</keyword>
<feature type="domain" description="RCK N-terminal" evidence="3">
    <location>
        <begin position="114"/>
        <end position="239"/>
    </location>
</feature>
<dbReference type="PANTHER" id="PTHR43833:SF9">
    <property type="entry name" value="POTASSIUM CHANNEL PROTEIN YUGO-RELATED"/>
    <property type="match status" value="1"/>
</dbReference>
<feature type="transmembrane region" description="Helical" evidence="2">
    <location>
        <begin position="49"/>
        <end position="67"/>
    </location>
</feature>
<keyword evidence="2" id="KW-1133">Transmembrane helix</keyword>
<dbReference type="EMBL" id="JBHUHQ010000035">
    <property type="protein sequence ID" value="MFD2046404.1"/>
    <property type="molecule type" value="Genomic_DNA"/>
</dbReference>
<sequence>MFIEQFKHIYFRLPIPARLILTILFVMFLFGWIIHLVEPKQFPTFFDGIWWAIVTGSTVGYGDYVPLSTAGRIIGILLILSGGGVITFYIAMFSAFTVKHEQDLSEGRVEYHGKNHIIFVGWNERTKQLIDLTLQHNKKTDIILIDQSLSRISYQHIPIHFIHGDATDDSILEKANITEASRVVITADISKDEKKTDHYTILTSVAVRGNNKDVPIIVEILSTNQIENALRAGANTIIRPNDFMSSLLYHELFKTKSKPFETILQLLASNQFHHFVLPENLENMPFISVLNEVKKNNYLLIGIIRGDNWKLNPPADFILEKKDILVTIESW</sequence>
<comment type="subcellular location">
    <subcellularLocation>
        <location evidence="1">Cell membrane</location>
        <topology evidence="1">Multi-pass membrane protein</topology>
    </subcellularLocation>
</comment>
<evidence type="ECO:0000313" key="5">
    <source>
        <dbReference type="Proteomes" id="UP001597383"/>
    </source>
</evidence>
<dbReference type="SUPFAM" id="SSF51735">
    <property type="entry name" value="NAD(P)-binding Rossmann-fold domains"/>
    <property type="match status" value="1"/>
</dbReference>
<evidence type="ECO:0000256" key="2">
    <source>
        <dbReference type="SAM" id="Phobius"/>
    </source>
</evidence>
<dbReference type="InterPro" id="IPR003148">
    <property type="entry name" value="RCK_N"/>
</dbReference>
<dbReference type="Gene3D" id="1.10.287.70">
    <property type="match status" value="1"/>
</dbReference>
<dbReference type="Pfam" id="PF07885">
    <property type="entry name" value="Ion_trans_2"/>
    <property type="match status" value="1"/>
</dbReference>
<proteinExistence type="predicted"/>
<keyword evidence="2" id="KW-0812">Transmembrane</keyword>
<dbReference type="RefSeq" id="WP_377558381.1">
    <property type="nucleotide sequence ID" value="NZ_JBHUHQ010000035.1"/>
</dbReference>
<dbReference type="PROSITE" id="PS51201">
    <property type="entry name" value="RCK_N"/>
    <property type="match status" value="1"/>
</dbReference>
<feature type="transmembrane region" description="Helical" evidence="2">
    <location>
        <begin position="73"/>
        <end position="98"/>
    </location>
</feature>
<reference evidence="5" key="1">
    <citation type="journal article" date="2019" name="Int. J. Syst. Evol. Microbiol.">
        <title>The Global Catalogue of Microorganisms (GCM) 10K type strain sequencing project: providing services to taxonomists for standard genome sequencing and annotation.</title>
        <authorList>
            <consortium name="The Broad Institute Genomics Platform"/>
            <consortium name="The Broad Institute Genome Sequencing Center for Infectious Disease"/>
            <person name="Wu L."/>
            <person name="Ma J."/>
        </authorList>
    </citation>
    <scope>NUCLEOTIDE SEQUENCE [LARGE SCALE GENOMIC DNA]</scope>
    <source>
        <strain evidence="5">R28</strain>
    </source>
</reference>
<keyword evidence="5" id="KW-1185">Reference proteome</keyword>
<name>A0ABW4W3R6_9BACI</name>
<keyword evidence="4" id="KW-0406">Ion transport</keyword>
<accession>A0ABW4W3R6</accession>
<dbReference type="InterPro" id="IPR050721">
    <property type="entry name" value="Trk_Ktr_HKT_K-transport"/>
</dbReference>
<dbReference type="Pfam" id="PF02254">
    <property type="entry name" value="TrkA_N"/>
    <property type="match status" value="1"/>
</dbReference>
<dbReference type="Gene3D" id="3.40.50.720">
    <property type="entry name" value="NAD(P)-binding Rossmann-like Domain"/>
    <property type="match status" value="1"/>
</dbReference>
<dbReference type="PANTHER" id="PTHR43833">
    <property type="entry name" value="POTASSIUM CHANNEL PROTEIN 2-RELATED-RELATED"/>
    <property type="match status" value="1"/>
</dbReference>
<keyword evidence="4" id="KW-0407">Ion channel</keyword>
<keyword evidence="2" id="KW-0472">Membrane</keyword>
<gene>
    <name evidence="4" type="ORF">ACFSJF_19215</name>
</gene>
<evidence type="ECO:0000313" key="4">
    <source>
        <dbReference type="EMBL" id="MFD2046404.1"/>
    </source>
</evidence>
<evidence type="ECO:0000259" key="3">
    <source>
        <dbReference type="PROSITE" id="PS51201"/>
    </source>
</evidence>
<dbReference type="InterPro" id="IPR013099">
    <property type="entry name" value="K_chnl_dom"/>
</dbReference>
<dbReference type="Proteomes" id="UP001597383">
    <property type="component" value="Unassembled WGS sequence"/>
</dbReference>